<keyword evidence="1" id="KW-0732">Signal</keyword>
<evidence type="ECO:0000313" key="4">
    <source>
        <dbReference type="Proteomes" id="UP001610728"/>
    </source>
</evidence>
<dbReference type="SUPFAM" id="SSF51695">
    <property type="entry name" value="PLC-like phosphodiesterases"/>
    <property type="match status" value="1"/>
</dbReference>
<dbReference type="EMBL" id="JABSNW010000008">
    <property type="protein sequence ID" value="KAL2885224.1"/>
    <property type="molecule type" value="Genomic_DNA"/>
</dbReference>
<evidence type="ECO:0000313" key="3">
    <source>
        <dbReference type="EMBL" id="KAL2885224.1"/>
    </source>
</evidence>
<organism evidence="3 4">
    <name type="scientific">Ceratocystis lukuohia</name>
    <dbReference type="NCBI Taxonomy" id="2019550"/>
    <lineage>
        <taxon>Eukaryota</taxon>
        <taxon>Fungi</taxon>
        <taxon>Dikarya</taxon>
        <taxon>Ascomycota</taxon>
        <taxon>Pezizomycotina</taxon>
        <taxon>Sordariomycetes</taxon>
        <taxon>Hypocreomycetidae</taxon>
        <taxon>Microascales</taxon>
        <taxon>Ceratocystidaceae</taxon>
        <taxon>Ceratocystis</taxon>
    </lineage>
</organism>
<feature type="chain" id="PRO_5046185650" evidence="1">
    <location>
        <begin position="18"/>
        <end position="334"/>
    </location>
</feature>
<feature type="domain" description="Phosphatidylinositol-specific phospholipase C X" evidence="2">
    <location>
        <begin position="45"/>
        <end position="191"/>
    </location>
</feature>
<gene>
    <name evidence="3" type="ORF">HOO65_080174</name>
</gene>
<dbReference type="Proteomes" id="UP001610728">
    <property type="component" value="Unassembled WGS sequence"/>
</dbReference>
<proteinExistence type="predicted"/>
<feature type="signal peptide" evidence="1">
    <location>
        <begin position="1"/>
        <end position="17"/>
    </location>
</feature>
<dbReference type="SMART" id="SM00148">
    <property type="entry name" value="PLCXc"/>
    <property type="match status" value="1"/>
</dbReference>
<evidence type="ECO:0000259" key="2">
    <source>
        <dbReference type="SMART" id="SM00148"/>
    </source>
</evidence>
<comment type="caution">
    <text evidence="3">The sequence shown here is derived from an EMBL/GenBank/DDBJ whole genome shotgun (WGS) entry which is preliminary data.</text>
</comment>
<dbReference type="InterPro" id="IPR051057">
    <property type="entry name" value="PI-PLC_domain"/>
</dbReference>
<dbReference type="RefSeq" id="XP_070856404.1">
    <property type="nucleotide sequence ID" value="XM_071001493.1"/>
</dbReference>
<keyword evidence="4" id="KW-1185">Reference proteome</keyword>
<dbReference type="Pfam" id="PF00388">
    <property type="entry name" value="PI-PLC-X"/>
    <property type="match status" value="1"/>
</dbReference>
<name>A0ABR4MAD2_9PEZI</name>
<dbReference type="InterPro" id="IPR000909">
    <property type="entry name" value="PLipase_C_PInositol-sp_X_dom"/>
</dbReference>
<protein>
    <submittedName>
        <fullName evidence="3">1-phosphatidylinositol phosphodiesterase</fullName>
    </submittedName>
</protein>
<dbReference type="PROSITE" id="PS50007">
    <property type="entry name" value="PIPLC_X_DOMAIN"/>
    <property type="match status" value="1"/>
</dbReference>
<evidence type="ECO:0000256" key="1">
    <source>
        <dbReference type="SAM" id="SignalP"/>
    </source>
</evidence>
<dbReference type="PANTHER" id="PTHR13593:SF113">
    <property type="entry name" value="SI:DKEY-266F7.9"/>
    <property type="match status" value="1"/>
</dbReference>
<dbReference type="GeneID" id="98120910"/>
<dbReference type="PANTHER" id="PTHR13593">
    <property type="match status" value="1"/>
</dbReference>
<accession>A0ABR4MAD2</accession>
<reference evidence="3 4" key="1">
    <citation type="submission" date="2020-05" db="EMBL/GenBank/DDBJ databases">
        <title>Ceratocystis lukuohia genome.</title>
        <authorList>
            <person name="Harrington T.C."/>
            <person name="Kim K."/>
            <person name="Mayers C.G."/>
        </authorList>
    </citation>
    <scope>NUCLEOTIDE SEQUENCE [LARGE SCALE GENOMIC DNA]</scope>
    <source>
        <strain evidence="3 4">C4212</strain>
    </source>
</reference>
<dbReference type="InterPro" id="IPR017946">
    <property type="entry name" value="PLC-like_Pdiesterase_TIM-brl"/>
</dbReference>
<dbReference type="Gene3D" id="3.20.20.190">
    <property type="entry name" value="Phosphatidylinositol (PI) phosphodiesterase"/>
    <property type="match status" value="1"/>
</dbReference>
<sequence>MRFSLLVALACLAVSHAAEYQGIRDVWSFDVGHGRDSDWMDRIADDTPLSSLSIPGTHNSMTYYLHKSWTHTQNVLLSEQLRGGIRYIDITCKYKDGDIQVYHGHSDTVLNLGYVLKTMFAFLDAHPRETILLRIQRGDHSKDFMERFDKYFVPGSELGNRADERVYSKDGGITAAPILGELRGKVFILQDFKTERPGRYGLPWNSNTVDNYNHKVSAGRLFINSKWKGVKSHLSKAPSPDSNRLRITHTTASVGVSPINIAAKNNPDVGMNGLLGQYLQNRDNVCFGIIAMDFPGRHLVDNIISLNNKRRVSKRTSLVSDSTDTVPVEAGNHA</sequence>